<organism evidence="3 4">
    <name type="scientific">Streptomyces cylindrosporus</name>
    <dbReference type="NCBI Taxonomy" id="2927583"/>
    <lineage>
        <taxon>Bacteria</taxon>
        <taxon>Bacillati</taxon>
        <taxon>Actinomycetota</taxon>
        <taxon>Actinomycetes</taxon>
        <taxon>Kitasatosporales</taxon>
        <taxon>Streptomycetaceae</taxon>
        <taxon>Streptomyces</taxon>
    </lineage>
</organism>
<keyword evidence="2" id="KW-0472">Membrane</keyword>
<protein>
    <recommendedName>
        <fullName evidence="5">Integral membrane protein</fullName>
    </recommendedName>
</protein>
<sequence length="131" mass="14305">MHRYVYHELAAGVTWLAGALIGWTVAVLVRGMPVGGDTVVKAIAYTAGCLAVLTLLHVSGIRWISGIRDLRAALPLPSDARPPRRDSFGPQTGRPGRRVWRGCRRQEPWWLTYSSVRPPAPARTASDVPPA</sequence>
<name>A0ABS9YHT1_9ACTN</name>
<keyword evidence="4" id="KW-1185">Reference proteome</keyword>
<proteinExistence type="predicted"/>
<dbReference type="Proteomes" id="UP001165269">
    <property type="component" value="Unassembled WGS sequence"/>
</dbReference>
<feature type="transmembrane region" description="Helical" evidence="2">
    <location>
        <begin position="42"/>
        <end position="64"/>
    </location>
</feature>
<accession>A0ABS9YHT1</accession>
<evidence type="ECO:0000313" key="3">
    <source>
        <dbReference type="EMBL" id="MCI3276131.1"/>
    </source>
</evidence>
<evidence type="ECO:0000256" key="2">
    <source>
        <dbReference type="SAM" id="Phobius"/>
    </source>
</evidence>
<feature type="region of interest" description="Disordered" evidence="1">
    <location>
        <begin position="78"/>
        <end position="98"/>
    </location>
</feature>
<dbReference type="RefSeq" id="WP_242772341.1">
    <property type="nucleotide sequence ID" value="NZ_JALDAY010000011.1"/>
</dbReference>
<evidence type="ECO:0000256" key="1">
    <source>
        <dbReference type="SAM" id="MobiDB-lite"/>
    </source>
</evidence>
<keyword evidence="2" id="KW-0812">Transmembrane</keyword>
<feature type="transmembrane region" description="Helical" evidence="2">
    <location>
        <begin position="12"/>
        <end position="30"/>
    </location>
</feature>
<evidence type="ECO:0000313" key="4">
    <source>
        <dbReference type="Proteomes" id="UP001165269"/>
    </source>
</evidence>
<keyword evidence="2" id="KW-1133">Transmembrane helix</keyword>
<dbReference type="EMBL" id="JALDAY010000011">
    <property type="protein sequence ID" value="MCI3276131.1"/>
    <property type="molecule type" value="Genomic_DNA"/>
</dbReference>
<gene>
    <name evidence="3" type="ORF">MQP27_34140</name>
</gene>
<evidence type="ECO:0008006" key="5">
    <source>
        <dbReference type="Google" id="ProtNLM"/>
    </source>
</evidence>
<reference evidence="3" key="1">
    <citation type="submission" date="2022-03" db="EMBL/GenBank/DDBJ databases">
        <title>Streptomyces 7R015 and 7R016 isolated from Barleria lupulina in Thailand.</title>
        <authorList>
            <person name="Kanchanasin P."/>
            <person name="Phongsopitanun W."/>
            <person name="Tanasupawat S."/>
        </authorList>
    </citation>
    <scope>NUCLEOTIDE SEQUENCE</scope>
    <source>
        <strain evidence="3">7R015</strain>
    </source>
</reference>
<comment type="caution">
    <text evidence="3">The sequence shown here is derived from an EMBL/GenBank/DDBJ whole genome shotgun (WGS) entry which is preliminary data.</text>
</comment>